<dbReference type="PANTHER" id="PTHR14237:SF80">
    <property type="entry name" value="MOLYBDENUM COFACTOR SULFURASE"/>
    <property type="match status" value="1"/>
</dbReference>
<dbReference type="InterPro" id="IPR015422">
    <property type="entry name" value="PyrdxlP-dep_Trfase_small"/>
</dbReference>
<sequence>MVTVSLGKALSVIPYPKVQLDKLPSTLKPDDANKTYQPKLDRIRRSQYPYLRELTYLDHAGTTLYPLLSLRNTVQLLSGSCMGNPHSISQCSQTSTHIVQEARNVVYSLLDADPDEYDVIFVSNASQGVKLVVEGFKDTFEDFDYVYSIDSHTSLIGPRTVAKHFKCFKDPYSVVEEYSLEMPQRPVLVSWTGQSNFTGERFPISQYNVLFKSISSKVYTLLDAASLSTSKPPSLRSFNSLARPDFVVLSLYKVLGYPDIGALVCKKSAGSYVFSGKKYFSGGTVEQVALYSDYAKRNLELHSILEEGTLPIHTLAALVSSYKAFLSLYGSFFNISDHVSYIAGEAYAQMSNLVHNNGVSLVRFYGSETYGDSNLHGPIIAFNLFDSSGEPIGYYKVEKAAFKNNICLRVGAMCNYGGLMQHLGSKDAQILNEAQVCNFTCGDENDIVDDVEKRHRGVVRISFGAMTSEKDIQILIRMLSEFISIS</sequence>
<dbReference type="GO" id="GO:0008265">
    <property type="term" value="F:molybdenum cofactor sulfurtransferase activity"/>
    <property type="evidence" value="ECO:0007669"/>
    <property type="project" value="TreeGrafter"/>
</dbReference>
<dbReference type="Pfam" id="PF00266">
    <property type="entry name" value="Aminotran_5"/>
    <property type="match status" value="1"/>
</dbReference>
<dbReference type="SUPFAM" id="SSF53383">
    <property type="entry name" value="PLP-dependent transferases"/>
    <property type="match status" value="1"/>
</dbReference>
<feature type="domain" description="Aminotransferase class V" evidence="1">
    <location>
        <begin position="55"/>
        <end position="475"/>
    </location>
</feature>
<keyword evidence="3" id="KW-1185">Reference proteome</keyword>
<evidence type="ECO:0000259" key="1">
    <source>
        <dbReference type="Pfam" id="PF00266"/>
    </source>
</evidence>
<dbReference type="OrthoDB" id="10264306at2759"/>
<proteinExistence type="predicted"/>
<gene>
    <name evidence="2" type="ORF">ATY40_BA7500630</name>
</gene>
<dbReference type="Proteomes" id="UP000094565">
    <property type="component" value="Chromosome 1"/>
</dbReference>
<evidence type="ECO:0000313" key="3">
    <source>
        <dbReference type="Proteomes" id="UP000094565"/>
    </source>
</evidence>
<dbReference type="InterPro" id="IPR015424">
    <property type="entry name" value="PyrdxlP-dep_Trfase"/>
</dbReference>
<accession>A0A1B2J5S8</accession>
<dbReference type="InterPro" id="IPR000192">
    <property type="entry name" value="Aminotrans_V_dom"/>
</dbReference>
<reference evidence="2 3" key="1">
    <citation type="submission" date="2016-02" db="EMBL/GenBank/DDBJ databases">
        <title>Comparative genomic and transcriptomic foundation for Pichia pastoris.</title>
        <authorList>
            <person name="Love K.R."/>
            <person name="Shah K.A."/>
            <person name="Whittaker C.A."/>
            <person name="Wu J."/>
            <person name="Bartlett M.C."/>
            <person name="Ma D."/>
            <person name="Leeson R.L."/>
            <person name="Priest M."/>
            <person name="Young S.K."/>
            <person name="Love J.C."/>
        </authorList>
    </citation>
    <scope>NUCLEOTIDE SEQUENCE [LARGE SCALE GENOMIC DNA]</scope>
    <source>
        <strain evidence="2 3">ATCC 28485</strain>
    </source>
</reference>
<protein>
    <submittedName>
        <fullName evidence="2">BA75_00630T0</fullName>
    </submittedName>
</protein>
<dbReference type="Gene3D" id="3.40.640.10">
    <property type="entry name" value="Type I PLP-dependent aspartate aminotransferase-like (Major domain)"/>
    <property type="match status" value="1"/>
</dbReference>
<organism evidence="2 3">
    <name type="scientific">Komagataella pastoris</name>
    <name type="common">Yeast</name>
    <name type="synonym">Pichia pastoris</name>
    <dbReference type="NCBI Taxonomy" id="4922"/>
    <lineage>
        <taxon>Eukaryota</taxon>
        <taxon>Fungi</taxon>
        <taxon>Dikarya</taxon>
        <taxon>Ascomycota</taxon>
        <taxon>Saccharomycotina</taxon>
        <taxon>Pichiomycetes</taxon>
        <taxon>Pichiales</taxon>
        <taxon>Pichiaceae</taxon>
        <taxon>Komagataella</taxon>
    </lineage>
</organism>
<dbReference type="GO" id="GO:0043545">
    <property type="term" value="P:molybdopterin cofactor metabolic process"/>
    <property type="evidence" value="ECO:0007669"/>
    <property type="project" value="TreeGrafter"/>
</dbReference>
<name>A0A1B2J5S8_PICPA</name>
<dbReference type="AlphaFoldDB" id="A0A1B2J5S8"/>
<dbReference type="EMBL" id="CP014584">
    <property type="protein sequence ID" value="ANZ73310.1"/>
    <property type="molecule type" value="Genomic_DNA"/>
</dbReference>
<dbReference type="InterPro" id="IPR015421">
    <property type="entry name" value="PyrdxlP-dep_Trfase_major"/>
</dbReference>
<evidence type="ECO:0000313" key="2">
    <source>
        <dbReference type="EMBL" id="ANZ73310.1"/>
    </source>
</evidence>
<dbReference type="PANTHER" id="PTHR14237">
    <property type="entry name" value="MOLYBDOPTERIN COFACTOR SULFURASE MOSC"/>
    <property type="match status" value="1"/>
</dbReference>
<dbReference type="Gene3D" id="3.90.1150.10">
    <property type="entry name" value="Aspartate Aminotransferase, domain 1"/>
    <property type="match status" value="1"/>
</dbReference>